<dbReference type="Proteomes" id="UP000290545">
    <property type="component" value="Unassembled WGS sequence"/>
</dbReference>
<evidence type="ECO:0000313" key="2">
    <source>
        <dbReference type="Proteomes" id="UP000290545"/>
    </source>
</evidence>
<gene>
    <name evidence="1" type="ORF">ESB13_14525</name>
</gene>
<dbReference type="EMBL" id="SDHZ01000002">
    <property type="protein sequence ID" value="RXK83318.1"/>
    <property type="molecule type" value="Genomic_DNA"/>
</dbReference>
<evidence type="ECO:0000313" key="1">
    <source>
        <dbReference type="EMBL" id="RXK83318.1"/>
    </source>
</evidence>
<dbReference type="PROSITE" id="PS51257">
    <property type="entry name" value="PROKAR_LIPOPROTEIN"/>
    <property type="match status" value="1"/>
</dbReference>
<comment type="caution">
    <text evidence="1">The sequence shown here is derived from an EMBL/GenBank/DDBJ whole genome shotgun (WGS) entry which is preliminary data.</text>
</comment>
<sequence>MKLFDIKQMSLVAGFGLLLTSCAKEAPNIFNMFNVTLDLQMDKTPGEDGLIEISATDSVTVNYTIECPGEEMYGIALFKAGQSGGTVTNIQPTKKATGTYKFYGKDMGVGYTTYRIWAVNRASVYLGDGYKEIRIKVKSEFSYFTNRSIYIADTAGKAYSFISFTTARTFSYLDGAAKSDSVDMGFYMTRKDTLVKFNGVDSTVTYYPLIVYPIAANPNPNKLYDFSKWTKRATVFSAPEDGSEEKLRVNFNTVDKIITEAKKKTFIPFIQTAYDKRAEGDRNNMFTSKFVFFRNHEGKYGVILFNVAKKDSEGRTYINLSWKMQP</sequence>
<dbReference type="AlphaFoldDB" id="A0A4Q1D4Q0"/>
<protein>
    <submittedName>
        <fullName evidence="1">Uncharacterized protein</fullName>
    </submittedName>
</protein>
<proteinExistence type="predicted"/>
<reference evidence="1 2" key="1">
    <citation type="submission" date="2019-01" db="EMBL/GenBank/DDBJ databases">
        <title>Filimonas sp. strain TTM-71.</title>
        <authorList>
            <person name="Chen W.-M."/>
        </authorList>
    </citation>
    <scope>NUCLEOTIDE SEQUENCE [LARGE SCALE GENOMIC DNA]</scope>
    <source>
        <strain evidence="1 2">TTM-71</strain>
    </source>
</reference>
<name>A0A4Q1D4Q0_9BACT</name>
<organism evidence="1 2">
    <name type="scientific">Filimonas effusa</name>
    <dbReference type="NCBI Taxonomy" id="2508721"/>
    <lineage>
        <taxon>Bacteria</taxon>
        <taxon>Pseudomonadati</taxon>
        <taxon>Bacteroidota</taxon>
        <taxon>Chitinophagia</taxon>
        <taxon>Chitinophagales</taxon>
        <taxon>Chitinophagaceae</taxon>
        <taxon>Filimonas</taxon>
    </lineage>
</organism>
<dbReference type="RefSeq" id="WP_129004371.1">
    <property type="nucleotide sequence ID" value="NZ_SDHZ01000002.1"/>
</dbReference>
<accession>A0A4Q1D4Q0</accession>
<keyword evidence="2" id="KW-1185">Reference proteome</keyword>
<dbReference type="OrthoDB" id="641332at2"/>